<keyword evidence="9" id="KW-0560">Oxidoreductase</keyword>
<keyword evidence="10" id="KW-0408">Iron</keyword>
<dbReference type="AlphaFoldDB" id="A0A135Z8K1"/>
<dbReference type="InterPro" id="IPR025192">
    <property type="entry name" value="Succ_DH/fum_Rdtase_N"/>
</dbReference>
<evidence type="ECO:0000256" key="3">
    <source>
        <dbReference type="ARBA" id="ARBA00009433"/>
    </source>
</evidence>
<feature type="region of interest" description="Disordered" evidence="14">
    <location>
        <begin position="41"/>
        <end position="78"/>
    </location>
</feature>
<dbReference type="InterPro" id="IPR009051">
    <property type="entry name" value="Helical_ferredxn"/>
</dbReference>
<evidence type="ECO:0000256" key="8">
    <source>
        <dbReference type="ARBA" id="ARBA00022723"/>
    </source>
</evidence>
<feature type="region of interest" description="Disordered" evidence="14">
    <location>
        <begin position="157"/>
        <end position="194"/>
    </location>
</feature>
<feature type="domain" description="4Fe-4S ferredoxin-type" evidence="15">
    <location>
        <begin position="265"/>
        <end position="289"/>
    </location>
</feature>
<dbReference type="SUPFAM" id="SSF46548">
    <property type="entry name" value="alpha-helical ferredoxin"/>
    <property type="match status" value="1"/>
</dbReference>
<dbReference type="PROSITE" id="PS00198">
    <property type="entry name" value="4FE4S_FER_1"/>
    <property type="match status" value="1"/>
</dbReference>
<name>A0A135Z8K1_GARVA</name>
<evidence type="ECO:0000256" key="12">
    <source>
        <dbReference type="ARBA" id="ARBA00023291"/>
    </source>
</evidence>
<dbReference type="RefSeq" id="WP_075523359.1">
    <property type="nucleotide sequence ID" value="NZ_KQ961857.1"/>
</dbReference>
<dbReference type="SUPFAM" id="SSF54292">
    <property type="entry name" value="2Fe-2S ferredoxin-like"/>
    <property type="match status" value="1"/>
</dbReference>
<dbReference type="InterPro" id="IPR050573">
    <property type="entry name" value="SDH/FRD_Iron-Sulfur"/>
</dbReference>
<dbReference type="EMBL" id="LSRC01000018">
    <property type="protein sequence ID" value="KXI17965.1"/>
    <property type="molecule type" value="Genomic_DNA"/>
</dbReference>
<accession>A0A135Z8K1</accession>
<evidence type="ECO:0000256" key="2">
    <source>
        <dbReference type="ARBA" id="ARBA00001966"/>
    </source>
</evidence>
<dbReference type="EC" id="1.3.5.1" evidence="4"/>
<dbReference type="InterPro" id="IPR012675">
    <property type="entry name" value="Beta-grasp_dom_sf"/>
</dbReference>
<comment type="cofactor">
    <cofactor evidence="13">
        <name>[2Fe-2S] cluster</name>
        <dbReference type="ChEBI" id="CHEBI:190135"/>
    </cofactor>
</comment>
<evidence type="ECO:0000256" key="11">
    <source>
        <dbReference type="ARBA" id="ARBA00023014"/>
    </source>
</evidence>
<dbReference type="InterPro" id="IPR004489">
    <property type="entry name" value="Succ_DH/fum_Rdtase_Fe-S"/>
</dbReference>
<dbReference type="GO" id="GO:0006099">
    <property type="term" value="P:tricarboxylic acid cycle"/>
    <property type="evidence" value="ECO:0007669"/>
    <property type="project" value="UniProtKB-KW"/>
</dbReference>
<keyword evidence="11" id="KW-0411">Iron-sulfur</keyword>
<dbReference type="PANTHER" id="PTHR11921:SF29">
    <property type="entry name" value="SUCCINATE DEHYDROGENASE [UBIQUINONE] IRON-SULFUR SUBUNIT, MITOCHONDRIAL"/>
    <property type="match status" value="1"/>
</dbReference>
<dbReference type="GO" id="GO:0051539">
    <property type="term" value="F:4 iron, 4 sulfur cluster binding"/>
    <property type="evidence" value="ECO:0007669"/>
    <property type="project" value="UniProtKB-KW"/>
</dbReference>
<dbReference type="Gene3D" id="3.10.20.30">
    <property type="match status" value="1"/>
</dbReference>
<comment type="caution">
    <text evidence="16">The sequence shown here is derived from an EMBL/GenBank/DDBJ whole genome shotgun (WGS) entry which is preliminary data.</text>
</comment>
<keyword evidence="7" id="KW-0001">2Fe-2S</keyword>
<dbReference type="GO" id="GO:0008177">
    <property type="term" value="F:succinate dehydrogenase (quinone) activity"/>
    <property type="evidence" value="ECO:0007669"/>
    <property type="project" value="UniProtKB-EC"/>
</dbReference>
<evidence type="ECO:0000259" key="15">
    <source>
        <dbReference type="PROSITE" id="PS51379"/>
    </source>
</evidence>
<dbReference type="FunFam" id="1.10.1060.10:FF:000003">
    <property type="entry name" value="Succinate dehydrogenase iron-sulfur subunit"/>
    <property type="match status" value="1"/>
</dbReference>
<dbReference type="PATRIC" id="fig|2702.101.peg.459"/>
<comment type="similarity">
    <text evidence="3">Belongs to the succinate dehydrogenase/fumarate reductase iron-sulfur protein family.</text>
</comment>
<dbReference type="PROSITE" id="PS51379">
    <property type="entry name" value="4FE4S_FER_2"/>
    <property type="match status" value="1"/>
</dbReference>
<feature type="compositionally biased region" description="Low complexity" evidence="14">
    <location>
        <begin position="172"/>
        <end position="194"/>
    </location>
</feature>
<evidence type="ECO:0000256" key="9">
    <source>
        <dbReference type="ARBA" id="ARBA00023002"/>
    </source>
</evidence>
<keyword evidence="5" id="KW-0004">4Fe-4S</keyword>
<dbReference type="GO" id="GO:0046872">
    <property type="term" value="F:metal ion binding"/>
    <property type="evidence" value="ECO:0007669"/>
    <property type="project" value="UniProtKB-KW"/>
</dbReference>
<dbReference type="PANTHER" id="PTHR11921">
    <property type="entry name" value="SUCCINATE DEHYDROGENASE IRON-SULFUR PROTEIN"/>
    <property type="match status" value="1"/>
</dbReference>
<dbReference type="GO" id="GO:0022904">
    <property type="term" value="P:respiratory electron transport chain"/>
    <property type="evidence" value="ECO:0007669"/>
    <property type="project" value="TreeGrafter"/>
</dbReference>
<dbReference type="Pfam" id="PF13183">
    <property type="entry name" value="Fer4_8"/>
    <property type="match status" value="1"/>
</dbReference>
<dbReference type="InterPro" id="IPR017896">
    <property type="entry name" value="4Fe4S_Fe-S-bd"/>
</dbReference>
<evidence type="ECO:0000313" key="17">
    <source>
        <dbReference type="Proteomes" id="UP000070505"/>
    </source>
</evidence>
<protein>
    <recommendedName>
        <fullName evidence="4">succinate dehydrogenase</fullName>
        <ecNumber evidence="4">1.3.5.1</ecNumber>
    </recommendedName>
</protein>
<evidence type="ECO:0000256" key="4">
    <source>
        <dbReference type="ARBA" id="ARBA00012792"/>
    </source>
</evidence>
<evidence type="ECO:0000313" key="16">
    <source>
        <dbReference type="EMBL" id="KXI17965.1"/>
    </source>
</evidence>
<keyword evidence="12" id="KW-0003">3Fe-4S</keyword>
<reference evidence="16 17" key="1">
    <citation type="submission" date="2016-02" db="EMBL/GenBank/DDBJ databases">
        <authorList>
            <person name="Wen L."/>
            <person name="He K."/>
            <person name="Yang H."/>
        </authorList>
    </citation>
    <scope>NUCLEOTIDE SEQUENCE [LARGE SCALE GENOMIC DNA]</scope>
    <source>
        <strain evidence="16 17">CMW7778B</strain>
    </source>
</reference>
<keyword evidence="6" id="KW-0816">Tricarboxylic acid cycle</keyword>
<sequence>MCKEYNRKTIQSEDNNALVLTLRVSRFTPITSNFENQEHVKQEFSNTQSTNKVHKRKHKENPFAKTKHNNPFSKLDESENKKLQGKHWIQDYTICAHENDTILDCLLKIKRTLDPTLAFRYSCGHGVCGSDAANVNGMPTLLCTATIREHARNTIESSTIKSHGFRKTGSKTNNSTNDLDNTNSTTNSTTNSADDSITNKKLYLKNTHNNFGIIELSPLSGFTVQRDLICDITPMISQIKRLEPYLQANNIGNLNILEFLQNPQELQKFELLSNCILCGACEGVCPIYASGEAFIGPAALVNAARFIYDSRDNAGKHRLDLINSADGISACQSVRACSKQCPRGIDIGEEIWQLTTLANEKS</sequence>
<comment type="cofactor">
    <cofactor evidence="2">
        <name>[4Fe-4S] cluster</name>
        <dbReference type="ChEBI" id="CHEBI:49883"/>
    </cofactor>
</comment>
<evidence type="ECO:0000256" key="7">
    <source>
        <dbReference type="ARBA" id="ARBA00022714"/>
    </source>
</evidence>
<gene>
    <name evidence="16" type="ORF">HMPREF3230_00472</name>
</gene>
<keyword evidence="8" id="KW-0479">Metal-binding</keyword>
<evidence type="ECO:0000256" key="6">
    <source>
        <dbReference type="ARBA" id="ARBA00022532"/>
    </source>
</evidence>
<dbReference type="InterPro" id="IPR017900">
    <property type="entry name" value="4Fe4S_Fe_S_CS"/>
</dbReference>
<dbReference type="NCBIfam" id="TIGR00384">
    <property type="entry name" value="dhsB"/>
    <property type="match status" value="1"/>
</dbReference>
<dbReference type="Pfam" id="PF13085">
    <property type="entry name" value="Fer2_3"/>
    <property type="match status" value="1"/>
</dbReference>
<evidence type="ECO:0000256" key="14">
    <source>
        <dbReference type="SAM" id="MobiDB-lite"/>
    </source>
</evidence>
<proteinExistence type="inferred from homology"/>
<dbReference type="InterPro" id="IPR036010">
    <property type="entry name" value="2Fe-2S_ferredoxin-like_sf"/>
</dbReference>
<organism evidence="16 17">
    <name type="scientific">Gardnerella vaginalis</name>
    <dbReference type="NCBI Taxonomy" id="2702"/>
    <lineage>
        <taxon>Bacteria</taxon>
        <taxon>Bacillati</taxon>
        <taxon>Actinomycetota</taxon>
        <taxon>Actinomycetes</taxon>
        <taxon>Bifidobacteriales</taxon>
        <taxon>Bifidobacteriaceae</taxon>
        <taxon>Gardnerella</taxon>
    </lineage>
</organism>
<dbReference type="Gene3D" id="1.10.1060.10">
    <property type="entry name" value="Alpha-helical ferredoxin"/>
    <property type="match status" value="1"/>
</dbReference>
<dbReference type="GO" id="GO:0051537">
    <property type="term" value="F:2 iron, 2 sulfur cluster binding"/>
    <property type="evidence" value="ECO:0007669"/>
    <property type="project" value="UniProtKB-KW"/>
</dbReference>
<evidence type="ECO:0000256" key="1">
    <source>
        <dbReference type="ARBA" id="ARBA00001927"/>
    </source>
</evidence>
<evidence type="ECO:0000256" key="5">
    <source>
        <dbReference type="ARBA" id="ARBA00022485"/>
    </source>
</evidence>
<dbReference type="Proteomes" id="UP000070505">
    <property type="component" value="Unassembled WGS sequence"/>
</dbReference>
<dbReference type="GO" id="GO:0051538">
    <property type="term" value="F:3 iron, 4 sulfur cluster binding"/>
    <property type="evidence" value="ECO:0007669"/>
    <property type="project" value="UniProtKB-KW"/>
</dbReference>
<comment type="cofactor">
    <cofactor evidence="1">
        <name>[3Fe-4S] cluster</name>
        <dbReference type="ChEBI" id="CHEBI:21137"/>
    </cofactor>
</comment>
<evidence type="ECO:0000256" key="13">
    <source>
        <dbReference type="ARBA" id="ARBA00034078"/>
    </source>
</evidence>
<dbReference type="GO" id="GO:0009055">
    <property type="term" value="F:electron transfer activity"/>
    <property type="evidence" value="ECO:0007669"/>
    <property type="project" value="InterPro"/>
</dbReference>
<evidence type="ECO:0000256" key="10">
    <source>
        <dbReference type="ARBA" id="ARBA00023004"/>
    </source>
</evidence>